<protein>
    <submittedName>
        <fullName evidence="4">O-methyltransferase</fullName>
        <ecNumber evidence="4">2.1.1.-</ecNumber>
    </submittedName>
</protein>
<comment type="caution">
    <text evidence="4">The sequence shown here is derived from an EMBL/GenBank/DDBJ whole genome shotgun (WGS) entry which is preliminary data.</text>
</comment>
<evidence type="ECO:0000256" key="1">
    <source>
        <dbReference type="ARBA" id="ARBA00022603"/>
    </source>
</evidence>
<proteinExistence type="predicted"/>
<dbReference type="RefSeq" id="WP_364283437.1">
    <property type="nucleotide sequence ID" value="NZ_JBHMBK010000045.1"/>
</dbReference>
<dbReference type="SUPFAM" id="SSF53335">
    <property type="entry name" value="S-adenosyl-L-methionine-dependent methyltransferases"/>
    <property type="match status" value="1"/>
</dbReference>
<dbReference type="InterPro" id="IPR029063">
    <property type="entry name" value="SAM-dependent_MTases_sf"/>
</dbReference>
<evidence type="ECO:0000313" key="5">
    <source>
        <dbReference type="Proteomes" id="UP001589535"/>
    </source>
</evidence>
<keyword evidence="3" id="KW-0949">S-adenosyl-L-methionine</keyword>
<gene>
    <name evidence="4" type="ORF">ACFFTO_38125</name>
</gene>
<dbReference type="GO" id="GO:0032259">
    <property type="term" value="P:methylation"/>
    <property type="evidence" value="ECO:0007669"/>
    <property type="project" value="UniProtKB-KW"/>
</dbReference>
<dbReference type="InterPro" id="IPR002935">
    <property type="entry name" value="SAM_O-MeTrfase"/>
</dbReference>
<organism evidence="4 5">
    <name type="scientific">Amycolatopsis plumensis</name>
    <dbReference type="NCBI Taxonomy" id="236508"/>
    <lineage>
        <taxon>Bacteria</taxon>
        <taxon>Bacillati</taxon>
        <taxon>Actinomycetota</taxon>
        <taxon>Actinomycetes</taxon>
        <taxon>Pseudonocardiales</taxon>
        <taxon>Pseudonocardiaceae</taxon>
        <taxon>Amycolatopsis</taxon>
    </lineage>
</organism>
<evidence type="ECO:0000313" key="4">
    <source>
        <dbReference type="EMBL" id="MFB9690026.1"/>
    </source>
</evidence>
<keyword evidence="2 4" id="KW-0808">Transferase</keyword>
<dbReference type="PANTHER" id="PTHR43167:SF1">
    <property type="entry name" value="PUTATIVE (AFU_ORTHOLOGUE AFUA_6G01830)-RELATED"/>
    <property type="match status" value="1"/>
</dbReference>
<keyword evidence="1 4" id="KW-0489">Methyltransferase</keyword>
<evidence type="ECO:0000256" key="2">
    <source>
        <dbReference type="ARBA" id="ARBA00022679"/>
    </source>
</evidence>
<dbReference type="Proteomes" id="UP001589535">
    <property type="component" value="Unassembled WGS sequence"/>
</dbReference>
<dbReference type="Gene3D" id="3.40.50.150">
    <property type="entry name" value="Vaccinia Virus protein VP39"/>
    <property type="match status" value="1"/>
</dbReference>
<accession>A0ABV5UFY7</accession>
<dbReference type="Pfam" id="PF01596">
    <property type="entry name" value="Methyltransf_3"/>
    <property type="match status" value="1"/>
</dbReference>
<sequence>MNELVKVPKLVEVAEKRAMEEDFHMSSARDTGQLLRALAASKPGGLLLEIGTGVGVGAGWLLDGMDPTARLITLEVHPEAAEISTEMLAGDSRVEVVHADAIEWLRAYDGPLFDMIFVDASVPKYEERALTLSRIAPGGLFVCDDVIWSASWDPAVRPSKDRVDKFRLEIFDEPDFHVLLMDWGPGVCVATRIAADVDS</sequence>
<reference evidence="4 5" key="1">
    <citation type="submission" date="2024-09" db="EMBL/GenBank/DDBJ databases">
        <authorList>
            <person name="Sun Q."/>
            <person name="Mori K."/>
        </authorList>
    </citation>
    <scope>NUCLEOTIDE SEQUENCE [LARGE SCALE GENOMIC DNA]</scope>
    <source>
        <strain evidence="4 5">JCM 13852</strain>
    </source>
</reference>
<dbReference type="EMBL" id="JBHMBK010000045">
    <property type="protein sequence ID" value="MFB9690026.1"/>
    <property type="molecule type" value="Genomic_DNA"/>
</dbReference>
<dbReference type="EC" id="2.1.1.-" evidence="4"/>
<evidence type="ECO:0000256" key="3">
    <source>
        <dbReference type="ARBA" id="ARBA00022691"/>
    </source>
</evidence>
<dbReference type="CDD" id="cd02440">
    <property type="entry name" value="AdoMet_MTases"/>
    <property type="match status" value="1"/>
</dbReference>
<name>A0ABV5UFY7_9PSEU</name>
<dbReference type="GO" id="GO:0008168">
    <property type="term" value="F:methyltransferase activity"/>
    <property type="evidence" value="ECO:0007669"/>
    <property type="project" value="UniProtKB-KW"/>
</dbReference>
<dbReference type="PANTHER" id="PTHR43167">
    <property type="entry name" value="PUTATIVE (AFU_ORTHOLOGUE AFUA_6G01830)-RELATED"/>
    <property type="match status" value="1"/>
</dbReference>
<keyword evidence="5" id="KW-1185">Reference proteome</keyword>